<sequence>MEQKPKLNLLKPDKASKILSLKTLFTKLTGREPTEEELAEAKRMLKSKNPRN</sequence>
<dbReference type="EMBL" id="CP062941">
    <property type="protein sequence ID" value="QOL50233.1"/>
    <property type="molecule type" value="Genomic_DNA"/>
</dbReference>
<dbReference type="RefSeq" id="WP_193687249.1">
    <property type="nucleotide sequence ID" value="NZ_CP062941.1"/>
</dbReference>
<evidence type="ECO:0000313" key="2">
    <source>
        <dbReference type="EMBL" id="QOL50233.1"/>
    </source>
</evidence>
<organism evidence="2 3">
    <name type="scientific">Massilia litorea</name>
    <dbReference type="NCBI Taxonomy" id="2769491"/>
    <lineage>
        <taxon>Bacteria</taxon>
        <taxon>Pseudomonadati</taxon>
        <taxon>Pseudomonadota</taxon>
        <taxon>Betaproteobacteria</taxon>
        <taxon>Burkholderiales</taxon>
        <taxon>Oxalobacteraceae</taxon>
        <taxon>Telluria group</taxon>
        <taxon>Massilia</taxon>
    </lineage>
</organism>
<protein>
    <submittedName>
        <fullName evidence="2">Uncharacterized protein</fullName>
    </submittedName>
</protein>
<reference evidence="2 3" key="1">
    <citation type="submission" date="2020-10" db="EMBL/GenBank/DDBJ databases">
        <title>Genome sequencing of Massilia sp. LPB0304.</title>
        <authorList>
            <person name="Kim J."/>
        </authorList>
    </citation>
    <scope>NUCLEOTIDE SEQUENCE [LARGE SCALE GENOMIC DNA]</scope>
    <source>
        <strain evidence="2 3">LPB0304</strain>
    </source>
</reference>
<dbReference type="Proteomes" id="UP000593875">
    <property type="component" value="Chromosome"/>
</dbReference>
<keyword evidence="3" id="KW-1185">Reference proteome</keyword>
<dbReference type="KEGG" id="mlir:LPB04_02655"/>
<evidence type="ECO:0000313" key="3">
    <source>
        <dbReference type="Proteomes" id="UP000593875"/>
    </source>
</evidence>
<evidence type="ECO:0000256" key="1">
    <source>
        <dbReference type="SAM" id="MobiDB-lite"/>
    </source>
</evidence>
<accession>A0A7L9U585</accession>
<gene>
    <name evidence="2" type="ORF">LPB04_02655</name>
</gene>
<feature type="region of interest" description="Disordered" evidence="1">
    <location>
        <begin position="32"/>
        <end position="52"/>
    </location>
</feature>
<feature type="compositionally biased region" description="Basic and acidic residues" evidence="1">
    <location>
        <begin position="32"/>
        <end position="43"/>
    </location>
</feature>
<name>A0A7L9U585_9BURK</name>
<proteinExistence type="predicted"/>
<dbReference type="AlphaFoldDB" id="A0A7L9U585"/>